<keyword evidence="4" id="KW-1185">Reference proteome</keyword>
<feature type="signal peptide" evidence="2">
    <location>
        <begin position="1"/>
        <end position="21"/>
    </location>
</feature>
<gene>
    <name evidence="3" type="primary">Necator_chrV.g18905</name>
    <name evidence="3" type="ORF">RB195_014114</name>
</gene>
<evidence type="ECO:0000256" key="2">
    <source>
        <dbReference type="SAM" id="SignalP"/>
    </source>
</evidence>
<evidence type="ECO:0000313" key="4">
    <source>
        <dbReference type="Proteomes" id="UP001303046"/>
    </source>
</evidence>
<feature type="chain" id="PRO_5046539133" evidence="2">
    <location>
        <begin position="22"/>
        <end position="241"/>
    </location>
</feature>
<organism evidence="3 4">
    <name type="scientific">Necator americanus</name>
    <name type="common">Human hookworm</name>
    <dbReference type="NCBI Taxonomy" id="51031"/>
    <lineage>
        <taxon>Eukaryota</taxon>
        <taxon>Metazoa</taxon>
        <taxon>Ecdysozoa</taxon>
        <taxon>Nematoda</taxon>
        <taxon>Chromadorea</taxon>
        <taxon>Rhabditida</taxon>
        <taxon>Rhabditina</taxon>
        <taxon>Rhabditomorpha</taxon>
        <taxon>Strongyloidea</taxon>
        <taxon>Ancylostomatidae</taxon>
        <taxon>Bunostominae</taxon>
        <taxon>Necator</taxon>
    </lineage>
</organism>
<feature type="region of interest" description="Disordered" evidence="1">
    <location>
        <begin position="209"/>
        <end position="241"/>
    </location>
</feature>
<comment type="caution">
    <text evidence="3">The sequence shown here is derived from an EMBL/GenBank/DDBJ whole genome shotgun (WGS) entry which is preliminary data.</text>
</comment>
<protein>
    <submittedName>
        <fullName evidence="3">Uncharacterized protein</fullName>
    </submittedName>
</protein>
<dbReference type="Proteomes" id="UP001303046">
    <property type="component" value="Unassembled WGS sequence"/>
</dbReference>
<reference evidence="3 4" key="1">
    <citation type="submission" date="2023-08" db="EMBL/GenBank/DDBJ databases">
        <title>A Necator americanus chromosomal reference genome.</title>
        <authorList>
            <person name="Ilik V."/>
            <person name="Petrzelkova K.J."/>
            <person name="Pardy F."/>
            <person name="Fuh T."/>
            <person name="Niatou-Singa F.S."/>
            <person name="Gouil Q."/>
            <person name="Baker L."/>
            <person name="Ritchie M.E."/>
            <person name="Jex A.R."/>
            <person name="Gazzola D."/>
            <person name="Li H."/>
            <person name="Toshio Fujiwara R."/>
            <person name="Zhan B."/>
            <person name="Aroian R.V."/>
            <person name="Pafco B."/>
            <person name="Schwarz E.M."/>
        </authorList>
    </citation>
    <scope>NUCLEOTIDE SEQUENCE [LARGE SCALE GENOMIC DNA]</scope>
    <source>
        <strain evidence="3 4">Aroian</strain>
        <tissue evidence="3">Whole animal</tissue>
    </source>
</reference>
<accession>A0ABR1DYN1</accession>
<proteinExistence type="predicted"/>
<sequence>MELIVLNVALFVAALFCSSHGRDHTVSQEENGVNNAQSLSHRSKGVICLERYSLHYYYSSRRSISKELEFLKASLHESEVVQISDSGCASPHKTGLVPSADSHGTAESKSSTKSMDANRPLRAEQSDSNVFNNKKVTKQNKSLEGPHVEIMKNALKKSQISQTTQISLEDAPPKTISVAKPMNTERSGYKHATKKEELLRTAVLKKTSGIDGFKDDEDSDTLKNVESIENEPAAGVVKQNP</sequence>
<evidence type="ECO:0000313" key="3">
    <source>
        <dbReference type="EMBL" id="KAK6755542.1"/>
    </source>
</evidence>
<keyword evidence="2" id="KW-0732">Signal</keyword>
<evidence type="ECO:0000256" key="1">
    <source>
        <dbReference type="SAM" id="MobiDB-lite"/>
    </source>
</evidence>
<feature type="region of interest" description="Disordered" evidence="1">
    <location>
        <begin position="86"/>
        <end position="127"/>
    </location>
</feature>
<feature type="compositionally biased region" description="Polar residues" evidence="1">
    <location>
        <begin position="105"/>
        <end position="115"/>
    </location>
</feature>
<name>A0ABR1DYN1_NECAM</name>
<dbReference type="EMBL" id="JAVFWL010000005">
    <property type="protein sequence ID" value="KAK6755542.1"/>
    <property type="molecule type" value="Genomic_DNA"/>
</dbReference>